<reference evidence="1" key="1">
    <citation type="submission" date="2015-10" db="EMBL/GenBank/DDBJ databases">
        <authorList>
            <person name="Gilbert D.G."/>
        </authorList>
    </citation>
    <scope>NUCLEOTIDE SEQUENCE</scope>
</reference>
<protein>
    <submittedName>
        <fullName evidence="1">Uncharacterized protein</fullName>
    </submittedName>
</protein>
<organism evidence="1">
    <name type="scientific">hydrothermal vent metagenome</name>
    <dbReference type="NCBI Taxonomy" id="652676"/>
    <lineage>
        <taxon>unclassified sequences</taxon>
        <taxon>metagenomes</taxon>
        <taxon>ecological metagenomes</taxon>
    </lineage>
</organism>
<accession>A0A170QB17</accession>
<name>A0A170QB17_9ZZZZ</name>
<dbReference type="EMBL" id="FAXA01000416">
    <property type="protein sequence ID" value="CUV03427.1"/>
    <property type="molecule type" value="Genomic_DNA"/>
</dbReference>
<dbReference type="InterPro" id="IPR014917">
    <property type="entry name" value="DUF1800"/>
</dbReference>
<proteinExistence type="predicted"/>
<evidence type="ECO:0000313" key="1">
    <source>
        <dbReference type="EMBL" id="CUV03427.1"/>
    </source>
</evidence>
<dbReference type="Pfam" id="PF08811">
    <property type="entry name" value="DUF1800"/>
    <property type="match status" value="1"/>
</dbReference>
<gene>
    <name evidence="1" type="ORF">MGWOODY_Clf430</name>
</gene>
<dbReference type="AlphaFoldDB" id="A0A170QB17"/>
<sequence>MSIRASRDSIWPHGRLDWQFPYDPEDHDDTDKTFLGHTGRFNGEDVIDIICAQPACAWFVASKLYSFFVSDTPDEGAIQTLADEFQRSNGNIESVMRAMFLSGFFQSEKVRFARVKSPAEMVAGTARLAGSHRSTDWSIVGLAMDANFMGQEILNPPSVEGWHTGTEWIDTGSLVERINSAAQEVGNPGHPGVKEIIRRIREGQDVLSPQEFVDRCLDLAGGVKVGEATSQHLTGYAAAQGNLRFDRDELVACSEERVANMLQLIVATREYQLA</sequence>